<accession>A0A0A7GE19</accession>
<evidence type="ECO:0000256" key="5">
    <source>
        <dbReference type="ARBA" id="ARBA00023098"/>
    </source>
</evidence>
<dbReference type="UniPathway" id="UPA00659"/>
<keyword evidence="2" id="KW-0276">Fatty acid metabolism</keyword>
<feature type="domain" description="3-hydroxyacyl-CoA dehydrogenase NAD binding" evidence="7">
    <location>
        <begin position="7"/>
        <end position="184"/>
    </location>
</feature>
<dbReference type="PANTHER" id="PTHR48075">
    <property type="entry name" value="3-HYDROXYACYL-COA DEHYDROGENASE FAMILY PROTEIN"/>
    <property type="match status" value="1"/>
</dbReference>
<dbReference type="Proteomes" id="UP000030624">
    <property type="component" value="Chromosome"/>
</dbReference>
<dbReference type="STRING" id="565033.GACE_0135"/>
<evidence type="ECO:0000259" key="6">
    <source>
        <dbReference type="Pfam" id="PF00725"/>
    </source>
</evidence>
<dbReference type="KEGG" id="gac:GACE_0135"/>
<evidence type="ECO:0000256" key="4">
    <source>
        <dbReference type="ARBA" id="ARBA00023027"/>
    </source>
</evidence>
<dbReference type="SUPFAM" id="SSF52096">
    <property type="entry name" value="ClpP/crotonase"/>
    <property type="match status" value="1"/>
</dbReference>
<dbReference type="GO" id="GO:0070403">
    <property type="term" value="F:NAD+ binding"/>
    <property type="evidence" value="ECO:0007669"/>
    <property type="project" value="InterPro"/>
</dbReference>
<dbReference type="Pfam" id="PF00725">
    <property type="entry name" value="3HCDH"/>
    <property type="match status" value="2"/>
</dbReference>
<dbReference type="InterPro" id="IPR029045">
    <property type="entry name" value="ClpP/crotonase-like_dom_sf"/>
</dbReference>
<name>A0A0A7GE19_GEOAI</name>
<dbReference type="FunFam" id="3.40.50.720:FF:000009">
    <property type="entry name" value="Fatty oxidation complex, alpha subunit"/>
    <property type="match status" value="1"/>
</dbReference>
<dbReference type="GO" id="GO:0006635">
    <property type="term" value="P:fatty acid beta-oxidation"/>
    <property type="evidence" value="ECO:0007669"/>
    <property type="project" value="UniProtKB-UniPathway"/>
</dbReference>
<dbReference type="HOGENOM" id="CLU_010448_2_1_2"/>
<dbReference type="GO" id="GO:0016616">
    <property type="term" value="F:oxidoreductase activity, acting on the CH-OH group of donors, NAD or NADP as acceptor"/>
    <property type="evidence" value="ECO:0007669"/>
    <property type="project" value="InterPro"/>
</dbReference>
<dbReference type="InterPro" id="IPR001753">
    <property type="entry name" value="Enoyl-CoA_hydra/iso"/>
</dbReference>
<gene>
    <name evidence="8" type="ORF">GACE_0135</name>
</gene>
<dbReference type="SUPFAM" id="SSF48179">
    <property type="entry name" value="6-phosphogluconate dehydrogenase C-terminal domain-like"/>
    <property type="match status" value="2"/>
</dbReference>
<keyword evidence="5" id="KW-0443">Lipid metabolism</keyword>
<organism evidence="8 9">
    <name type="scientific">Geoglobus acetivorans</name>
    <dbReference type="NCBI Taxonomy" id="565033"/>
    <lineage>
        <taxon>Archaea</taxon>
        <taxon>Methanobacteriati</taxon>
        <taxon>Methanobacteriota</taxon>
        <taxon>Archaeoglobi</taxon>
        <taxon>Archaeoglobales</taxon>
        <taxon>Archaeoglobaceae</taxon>
        <taxon>Geoglobus</taxon>
    </lineage>
</organism>
<dbReference type="SUPFAM" id="SSF51735">
    <property type="entry name" value="NAD(P)-binding Rossmann-fold domains"/>
    <property type="match status" value="1"/>
</dbReference>
<evidence type="ECO:0000259" key="7">
    <source>
        <dbReference type="Pfam" id="PF02737"/>
    </source>
</evidence>
<dbReference type="eggNOG" id="arCOG00249">
    <property type="taxonomic scope" value="Archaea"/>
</dbReference>
<dbReference type="InterPro" id="IPR008927">
    <property type="entry name" value="6-PGluconate_DH-like_C_sf"/>
</dbReference>
<dbReference type="EMBL" id="CP009552">
    <property type="protein sequence ID" value="AIY89192.1"/>
    <property type="molecule type" value="Genomic_DNA"/>
</dbReference>
<dbReference type="Gene3D" id="1.10.1040.10">
    <property type="entry name" value="N-(1-d-carboxylethyl)-l-norvaline Dehydrogenase, domain 2"/>
    <property type="match status" value="2"/>
</dbReference>
<keyword evidence="3" id="KW-0560">Oxidoreductase</keyword>
<dbReference type="RefSeq" id="WP_048090336.1">
    <property type="nucleotide sequence ID" value="NZ_CP009552.1"/>
</dbReference>
<evidence type="ECO:0000313" key="9">
    <source>
        <dbReference type="Proteomes" id="UP000030624"/>
    </source>
</evidence>
<dbReference type="CDD" id="cd06558">
    <property type="entry name" value="crotonase-like"/>
    <property type="match status" value="1"/>
</dbReference>
<dbReference type="Pfam" id="PF00378">
    <property type="entry name" value="ECH_1"/>
    <property type="match status" value="1"/>
</dbReference>
<dbReference type="Pfam" id="PF02737">
    <property type="entry name" value="3HCDH_N"/>
    <property type="match status" value="1"/>
</dbReference>
<dbReference type="Gene3D" id="3.90.226.10">
    <property type="entry name" value="2-enoyl-CoA Hydratase, Chain A, domain 1"/>
    <property type="match status" value="1"/>
</dbReference>
<evidence type="ECO:0000313" key="8">
    <source>
        <dbReference type="EMBL" id="AIY89192.1"/>
    </source>
</evidence>
<dbReference type="GeneID" id="24796736"/>
<dbReference type="InterPro" id="IPR006108">
    <property type="entry name" value="3HC_DH_C"/>
</dbReference>
<dbReference type="InterPro" id="IPR006176">
    <property type="entry name" value="3-OHacyl-CoA_DH_NAD-bd"/>
</dbReference>
<dbReference type="AlphaFoldDB" id="A0A0A7GE19"/>
<keyword evidence="4" id="KW-0520">NAD</keyword>
<dbReference type="InterPro" id="IPR013328">
    <property type="entry name" value="6PGD_dom2"/>
</dbReference>
<sequence length="645" mass="71445">MIDGVKTVLVVGAGTMGHGIAEVCAISGYRVILVDVSEQALQKATEKIEWSLKKLEKKAKINENEVMGRIQTSTDLAESAKGADLAIEAVVERTDIKKEIFSTLDENCRDDVILATNTSTIPIGEIASATKRPDKVIGLHFFNPPTLIRLIEIVRGDESSAETVEFAREFSKSIGMDYVVVKDVPGFLVNRINARVFTQAVRLLESGFTAEQIDACVKYRLGMPMGVFEVIDFSGVDVLYNVLRELSNRGFDITIPAILEKMVSENRLGMKTGEGFYKYSGFYGRAEIPKSRAYDVNPLMIIAPAVNEACWIIRNRVASKEDVEKAMKLGMGYRKGILEIADIYGIDKVAEVLKGISITPDPLLEKMVADNKTGKKSGEGFFRWSHERRAFGPVEYEKRDSYAVIRMKRIDKLNALNEEMWTGIRDALIYAERDREVKAVIITGEGRAFSAGDDIAVMKSWKGIVDGQKFFEKVAGPLIYTLVEYEKPVISLVNGLAFGGGMELNLLMDVVISGRKARFALPEGLIGAFPPIASSVGFFMNRGITRYCITGEEFDAEEAFRLGLVDIVVDDAQLELAGIELAESISEVAPLSLKAVKKIKNTVFQICRNSLESAVRELIILSATEDFKEGMKSFAEKRKPVWRGK</sequence>
<dbReference type="Gene3D" id="1.10.12.10">
    <property type="entry name" value="Lyase 2-enoyl-coa Hydratase, Chain A, domain 2"/>
    <property type="match status" value="1"/>
</dbReference>
<comment type="pathway">
    <text evidence="1">Lipid metabolism; fatty acid beta-oxidation.</text>
</comment>
<evidence type="ECO:0000256" key="3">
    <source>
        <dbReference type="ARBA" id="ARBA00023002"/>
    </source>
</evidence>
<dbReference type="PANTHER" id="PTHR48075:SF5">
    <property type="entry name" value="3-HYDROXYBUTYRYL-COA DEHYDROGENASE"/>
    <property type="match status" value="1"/>
</dbReference>
<feature type="domain" description="3-hydroxyacyl-CoA dehydrogenase C-terminal" evidence="6">
    <location>
        <begin position="301"/>
        <end position="384"/>
    </location>
</feature>
<reference evidence="8 9" key="1">
    <citation type="journal article" date="2015" name="Appl. Environ. Microbiol.">
        <title>The Geoglobus acetivorans genome: Fe(III) reduction, acetate utilization, autotrophic growth, and degradation of aromatic compounds in a hyperthermophilic archaeon.</title>
        <authorList>
            <person name="Mardanov A.V."/>
            <person name="Slododkina G.B."/>
            <person name="Slobodkin A.I."/>
            <person name="Beletsky A.V."/>
            <person name="Gavrilov S.N."/>
            <person name="Kublanov I.V."/>
            <person name="Bonch-Osmolovskaya E.A."/>
            <person name="Skryabin K.G."/>
            <person name="Ravin N.V."/>
        </authorList>
    </citation>
    <scope>NUCLEOTIDE SEQUENCE [LARGE SCALE GENOMIC DNA]</scope>
    <source>
        <strain evidence="8 9">SBH6</strain>
    </source>
</reference>
<evidence type="ECO:0000256" key="2">
    <source>
        <dbReference type="ARBA" id="ARBA00022832"/>
    </source>
</evidence>
<proteinExistence type="predicted"/>
<protein>
    <submittedName>
        <fullName evidence="8">3-hydroxyacyl-CoA dehydrogenase</fullName>
    </submittedName>
</protein>
<dbReference type="InterPro" id="IPR014748">
    <property type="entry name" value="Enoyl-CoA_hydra_C"/>
</dbReference>
<evidence type="ECO:0000256" key="1">
    <source>
        <dbReference type="ARBA" id="ARBA00005005"/>
    </source>
</evidence>
<dbReference type="Gene3D" id="3.40.50.720">
    <property type="entry name" value="NAD(P)-binding Rossmann-like Domain"/>
    <property type="match status" value="1"/>
</dbReference>
<feature type="domain" description="3-hydroxyacyl-CoA dehydrogenase C-terminal" evidence="6">
    <location>
        <begin position="186"/>
        <end position="279"/>
    </location>
</feature>
<dbReference type="InterPro" id="IPR036291">
    <property type="entry name" value="NAD(P)-bd_dom_sf"/>
</dbReference>